<name>A0A2C9D7B0_9HYPH</name>
<dbReference type="EMBL" id="LT960614">
    <property type="protein sequence ID" value="SON56080.1"/>
    <property type="molecule type" value="Genomic_DNA"/>
</dbReference>
<dbReference type="Proteomes" id="UP000223606">
    <property type="component" value="Chromosome 1"/>
</dbReference>
<evidence type="ECO:0000313" key="6">
    <source>
        <dbReference type="EMBL" id="SON56080.1"/>
    </source>
</evidence>
<sequence>MNIARPLLALGLAATIVGGAFVWTNALAQSDDSAERSAFMGFVEDKISSPNMQIRINGLEGALSSDVLIKEITVADKDGVYARIEDAHLVWSRLRLLTGHLDIDLLEAKSIEVTRPPLPDTSIDPAATPPGAFSLPQLPVSVAIDKLSVPDVSLGAALVGQDARLSVDGKIALADGALDSSLAIDRTDGVGGSLKLAAKYANSSRQLDLDLDFTEPPGGLLSKALNVRGEPSLAFTVKGSGPIDNFTADIALDANDQRLIGGRTTVSEVNGGYRLLTDLQGTLAPLVPENYADFVAGQSRLVIDGLKTESGTLTLSSLSLRSGVASLDMSADLATDGFPTRIDIDGKLGTGEADGVRLPNESGSRLGGASFKVAFGGGRDTWTATVDVDELKSAELSMAKASLTASGGTSALDDPARRSVSFDIDGSVDQLTYVDEALAKALGSTFDLAAVGQWHADAPLQISKFFFKNANAAANFAGEYGEDGLKGDYALNAGDISVFSDLAERDLAGAVELKASGNVFPVGGTFALKLDGWTKDLSVGDATADPLLNGRTTLSGILSRSEYGIHFTNLAVENSQVGVRLEGTYGPQISKIAIDGSLSDVGLVTDRAGGPIEMAITLDGPNTGANVTAAINSPALKLQDRTLKGAEISFKGIAGTSRASGPLAITGDLDGVPVKAGTELQWVAGGGANVDDFHFNAGDTSVTGALAMSEAGHFTGTVKATSPDIALVAPLFLTDASGALDADIALDVDGTSQNADVTATVKSLRIGTTTIGGGNVSLNALDLFDIPLIAGKIALNNVTSGSVKVNALDLTANRQGQATDFRLDADLAQGRLASSGQLAEVTGGYDLSLTSLDLTRSPDLKASLSKPVTVAVRGNEITIPDAALAIGKGVVRLTGKVADTISLDATIAALPLSIANAFAPDLAIGGSVDGKLSVTGSSANPSAVYDLVAKGLTATPLKKAGVEKLDLTAKGDYANGTATFDARTNVGGGIITAKGSAGEGLNVDATVSGLPLSLANAFQPGLGAGGTLSGTANATGTPAKPEVTFNIKGSGLTADVLRQNGIAPLQLTADGRYAGNAVTLKADATGSDGLNLRASGKVPLAGNGLNVAVTGEAPLSIANTALATRGAKMTGTLRLDVKATGSIAKPNVSGNATVDGATFTDPETGMGLDGIALRSAFSGDRINIERLSANTKGGGSLSVSGSVGYASGSSFPADLAIALRNANLSAGELAKVNISGDLSVSGPLMATPRVGGKLHINRAEITIPESLPASATLLDVRHRLPPPNVKRTIELAKLATQTKQSAGASSGAILDIYIDAPARIFVRGRGVDAELGGNLHLTGDAQNVVPIGGFELIRGRLDIIGQRVTFDSGSVTLVGDLDPSLKFVASTTGNNITVTVTVEGRVSDLRIVLSSNPELPEDEILAQFLFGRSIDELSPVQLAQLAAAVAQIAGGTGGPDILGKLRSATGLDDLDVVPNQKGGVGVAAGRYISDNIYLGVQAGADGARVSIDLDLTKGLKARVEGGSEGDAKAGLYYEKEY</sequence>
<proteinExistence type="predicted"/>
<dbReference type="GO" id="GO:0005886">
    <property type="term" value="C:plasma membrane"/>
    <property type="evidence" value="ECO:0007669"/>
    <property type="project" value="InterPro"/>
</dbReference>
<reference evidence="7" key="1">
    <citation type="submission" date="2017-09" db="EMBL/GenBank/DDBJ databases">
        <title>Genome sequence of Nannocystis excedens DSM 71.</title>
        <authorList>
            <person name="Blom J."/>
        </authorList>
    </citation>
    <scope>NUCLEOTIDE SEQUENCE [LARGE SCALE GENOMIC DNA]</scope>
    <source>
        <strain evidence="7">type strain: E19</strain>
    </source>
</reference>
<protein>
    <submittedName>
        <fullName evidence="6">Autotransporter assembly factor TamB</fullName>
    </submittedName>
</protein>
<evidence type="ECO:0000313" key="7">
    <source>
        <dbReference type="Proteomes" id="UP000223606"/>
    </source>
</evidence>
<dbReference type="Pfam" id="PF04357">
    <property type="entry name" value="TamB"/>
    <property type="match status" value="1"/>
</dbReference>
<dbReference type="GO" id="GO:0009306">
    <property type="term" value="P:protein secretion"/>
    <property type="evidence" value="ECO:0007669"/>
    <property type="project" value="InterPro"/>
</dbReference>
<dbReference type="KEGG" id="hdi:HDIA_2539"/>
<keyword evidence="3" id="KW-1133">Transmembrane helix</keyword>
<dbReference type="RefSeq" id="WP_099556506.1">
    <property type="nucleotide sequence ID" value="NZ_LT960614.1"/>
</dbReference>
<organism evidence="6 7">
    <name type="scientific">Hartmannibacter diazotrophicus</name>
    <dbReference type="NCBI Taxonomy" id="1482074"/>
    <lineage>
        <taxon>Bacteria</taxon>
        <taxon>Pseudomonadati</taxon>
        <taxon>Pseudomonadota</taxon>
        <taxon>Alphaproteobacteria</taxon>
        <taxon>Hyphomicrobiales</taxon>
        <taxon>Pleomorphomonadaceae</taxon>
        <taxon>Hartmannibacter</taxon>
    </lineage>
</organism>
<evidence type="ECO:0000259" key="5">
    <source>
        <dbReference type="Pfam" id="PF04357"/>
    </source>
</evidence>
<evidence type="ECO:0000256" key="4">
    <source>
        <dbReference type="ARBA" id="ARBA00023136"/>
    </source>
</evidence>
<gene>
    <name evidence="6" type="primary">tamB</name>
    <name evidence="6" type="ORF">HDIA_2539</name>
</gene>
<keyword evidence="4" id="KW-0472">Membrane</keyword>
<accession>A0A2C9D7B0</accession>
<dbReference type="PANTHER" id="PTHR36985:SF1">
    <property type="entry name" value="TRANSLOCATION AND ASSEMBLY MODULE SUBUNIT TAMB"/>
    <property type="match status" value="1"/>
</dbReference>
<evidence type="ECO:0000256" key="2">
    <source>
        <dbReference type="ARBA" id="ARBA00022692"/>
    </source>
</evidence>
<evidence type="ECO:0000256" key="3">
    <source>
        <dbReference type="ARBA" id="ARBA00022989"/>
    </source>
</evidence>
<feature type="domain" description="Translocation and assembly module TamB C-terminal" evidence="5">
    <location>
        <begin position="1185"/>
        <end position="1537"/>
    </location>
</feature>
<keyword evidence="7" id="KW-1185">Reference proteome</keyword>
<dbReference type="OrthoDB" id="7784409at2"/>
<dbReference type="PANTHER" id="PTHR36985">
    <property type="entry name" value="TRANSLOCATION AND ASSEMBLY MODULE SUBUNIT TAMB"/>
    <property type="match status" value="1"/>
</dbReference>
<keyword evidence="2" id="KW-0812">Transmembrane</keyword>
<dbReference type="InterPro" id="IPR007452">
    <property type="entry name" value="TamB_C"/>
</dbReference>
<comment type="subcellular location">
    <subcellularLocation>
        <location evidence="1">Membrane</location>
        <topology evidence="1">Single-pass membrane protein</topology>
    </subcellularLocation>
</comment>
<evidence type="ECO:0000256" key="1">
    <source>
        <dbReference type="ARBA" id="ARBA00004167"/>
    </source>
</evidence>